<dbReference type="Proteomes" id="UP000306628">
    <property type="component" value="Unassembled WGS sequence"/>
</dbReference>
<dbReference type="PANTHER" id="PTHR36852:SF1">
    <property type="entry name" value="PROTEIN GVPL 2"/>
    <property type="match status" value="1"/>
</dbReference>
<dbReference type="AlphaFoldDB" id="A0A5S4G641"/>
<evidence type="ECO:0000256" key="3">
    <source>
        <dbReference type="ARBA" id="ARBA00035643"/>
    </source>
</evidence>
<comment type="caution">
    <text evidence="4">The sequence shown here is derived from an EMBL/GenBank/DDBJ whole genome shotgun (WGS) entry which is preliminary data.</text>
</comment>
<evidence type="ECO:0000313" key="5">
    <source>
        <dbReference type="Proteomes" id="UP000306628"/>
    </source>
</evidence>
<accession>A0A5S4G641</accession>
<evidence type="ECO:0000256" key="2">
    <source>
        <dbReference type="ARBA" id="ARBA00035108"/>
    </source>
</evidence>
<protein>
    <submittedName>
        <fullName evidence="4">GvpL/GvpF family gas vesicle protein</fullName>
    </submittedName>
</protein>
<dbReference type="RefSeq" id="WP_138694233.1">
    <property type="nucleotide sequence ID" value="NZ_JBHSAZ010000026.1"/>
</dbReference>
<sequence>MGRSTKVSGASVPKQATRRTQNLASYVYGIVLADSKGTPQEGLGDPAGKVKLVRHGEIAALVSDVDVDQPLGQPGDYLAHERLLDAVAAKGPVLPFRFGGVLTDVDAVVEELLTPHHDEFLAALEELKGQAEYTVRGRYAEQAVLWEVIEENPEAAGLLEAIRGRSEDATRNERIRLGEIIAAALEAKRDADTQVALDALEGHYTEALVREPTHEHDAVLLALLVKTGDRKGLERAVSELSERWEGRVEMRLLGPLAPYDFVVAQAEEM</sequence>
<evidence type="ECO:0000313" key="4">
    <source>
        <dbReference type="EMBL" id="TMR28478.1"/>
    </source>
</evidence>
<name>A0A5S4G641_9ACTN</name>
<dbReference type="Pfam" id="PF06386">
    <property type="entry name" value="GvpL_GvpF"/>
    <property type="match status" value="1"/>
</dbReference>
<keyword evidence="5" id="KW-1185">Reference proteome</keyword>
<dbReference type="GO" id="GO:0031412">
    <property type="term" value="P:gas vesicle organization"/>
    <property type="evidence" value="ECO:0007669"/>
    <property type="project" value="InterPro"/>
</dbReference>
<evidence type="ECO:0000256" key="1">
    <source>
        <dbReference type="ARBA" id="ARBA00022987"/>
    </source>
</evidence>
<dbReference type="EMBL" id="VCKX01000141">
    <property type="protein sequence ID" value="TMR28478.1"/>
    <property type="molecule type" value="Genomic_DNA"/>
</dbReference>
<dbReference type="PANTHER" id="PTHR36852">
    <property type="entry name" value="PROTEIN GVPL 2"/>
    <property type="match status" value="1"/>
</dbReference>
<reference evidence="4 5" key="1">
    <citation type="submission" date="2019-05" db="EMBL/GenBank/DDBJ databases">
        <title>Draft genome sequence of Nonomuraea zeae DSM 100528.</title>
        <authorList>
            <person name="Saricaoglu S."/>
            <person name="Isik K."/>
        </authorList>
    </citation>
    <scope>NUCLEOTIDE SEQUENCE [LARGE SCALE GENOMIC DNA]</scope>
    <source>
        <strain evidence="4 5">DSM 100528</strain>
    </source>
</reference>
<proteinExistence type="inferred from homology"/>
<organism evidence="4 5">
    <name type="scientific">Nonomuraea zeae</name>
    <dbReference type="NCBI Taxonomy" id="1642303"/>
    <lineage>
        <taxon>Bacteria</taxon>
        <taxon>Bacillati</taxon>
        <taxon>Actinomycetota</taxon>
        <taxon>Actinomycetes</taxon>
        <taxon>Streptosporangiales</taxon>
        <taxon>Streptosporangiaceae</taxon>
        <taxon>Nonomuraea</taxon>
    </lineage>
</organism>
<keyword evidence="1" id="KW-0304">Gas vesicle</keyword>
<comment type="subcellular location">
    <subcellularLocation>
        <location evidence="2">Gas vesicle</location>
    </subcellularLocation>
</comment>
<dbReference type="OrthoDB" id="3867411at2"/>
<gene>
    <name evidence="4" type="ORF">ETD85_35695</name>
</gene>
<dbReference type="InterPro" id="IPR009430">
    <property type="entry name" value="GvpL/GvpF"/>
</dbReference>
<dbReference type="GO" id="GO:0031411">
    <property type="term" value="C:gas vesicle"/>
    <property type="evidence" value="ECO:0007669"/>
    <property type="project" value="UniProtKB-SubCell"/>
</dbReference>
<comment type="similarity">
    <text evidence="3">Belongs to the gas vesicle GvpF/GvpL family.</text>
</comment>